<dbReference type="Proteomes" id="UP000295684">
    <property type="component" value="Unassembled WGS sequence"/>
</dbReference>
<keyword evidence="2" id="KW-0813">Transport</keyword>
<dbReference type="Gene3D" id="2.40.170.20">
    <property type="entry name" value="TonB-dependent receptor, beta-barrel domain"/>
    <property type="match status" value="1"/>
</dbReference>
<gene>
    <name evidence="8" type="ORF">EV200_102293</name>
</gene>
<protein>
    <submittedName>
        <fullName evidence="8">TonB-dependent receptor-like protein</fullName>
    </submittedName>
</protein>
<keyword evidence="4" id="KW-0812">Transmembrane</keyword>
<dbReference type="PANTHER" id="PTHR30069:SF29">
    <property type="entry name" value="HEMOGLOBIN AND HEMOGLOBIN-HAPTOGLOBIN-BINDING PROTEIN 1-RELATED"/>
    <property type="match status" value="1"/>
</dbReference>
<dbReference type="InterPro" id="IPR039426">
    <property type="entry name" value="TonB-dep_rcpt-like"/>
</dbReference>
<evidence type="ECO:0000256" key="3">
    <source>
        <dbReference type="ARBA" id="ARBA00022452"/>
    </source>
</evidence>
<dbReference type="AlphaFoldDB" id="A0A4R2HJB4"/>
<dbReference type="Gene3D" id="2.60.40.1120">
    <property type="entry name" value="Carboxypeptidase-like, regulatory domain"/>
    <property type="match status" value="1"/>
</dbReference>
<keyword evidence="7" id="KW-0998">Cell outer membrane</keyword>
<dbReference type="GO" id="GO:0044718">
    <property type="term" value="P:siderophore transmembrane transport"/>
    <property type="evidence" value="ECO:0007669"/>
    <property type="project" value="TreeGrafter"/>
</dbReference>
<keyword evidence="3" id="KW-1134">Transmembrane beta strand</keyword>
<evidence type="ECO:0000256" key="1">
    <source>
        <dbReference type="ARBA" id="ARBA00004571"/>
    </source>
</evidence>
<evidence type="ECO:0000313" key="9">
    <source>
        <dbReference type="Proteomes" id="UP000295684"/>
    </source>
</evidence>
<dbReference type="SUPFAM" id="SSF49464">
    <property type="entry name" value="Carboxypeptidase regulatory domain-like"/>
    <property type="match status" value="1"/>
</dbReference>
<reference evidence="8 9" key="1">
    <citation type="submission" date="2019-03" db="EMBL/GenBank/DDBJ databases">
        <title>Genomic Encyclopedia of Type Strains, Phase IV (KMG-IV): sequencing the most valuable type-strain genomes for metagenomic binning, comparative biology and taxonomic classification.</title>
        <authorList>
            <person name="Goeker M."/>
        </authorList>
    </citation>
    <scope>NUCLEOTIDE SEQUENCE [LARGE SCALE GENOMIC DNA]</scope>
    <source>
        <strain evidence="8 9">DSM 103236</strain>
    </source>
</reference>
<dbReference type="GO" id="GO:0015344">
    <property type="term" value="F:siderophore uptake transmembrane transporter activity"/>
    <property type="evidence" value="ECO:0007669"/>
    <property type="project" value="TreeGrafter"/>
</dbReference>
<dbReference type="PANTHER" id="PTHR30069">
    <property type="entry name" value="TONB-DEPENDENT OUTER MEMBRANE RECEPTOR"/>
    <property type="match status" value="1"/>
</dbReference>
<comment type="subcellular location">
    <subcellularLocation>
        <location evidence="1">Cell outer membrane</location>
        <topology evidence="1">Multi-pass membrane protein</topology>
    </subcellularLocation>
</comment>
<dbReference type="SUPFAM" id="SSF56935">
    <property type="entry name" value="Porins"/>
    <property type="match status" value="1"/>
</dbReference>
<organism evidence="8 9">
    <name type="scientific">Pedobacter psychrotolerans</name>
    <dbReference type="NCBI Taxonomy" id="1843235"/>
    <lineage>
        <taxon>Bacteria</taxon>
        <taxon>Pseudomonadati</taxon>
        <taxon>Bacteroidota</taxon>
        <taxon>Sphingobacteriia</taxon>
        <taxon>Sphingobacteriales</taxon>
        <taxon>Sphingobacteriaceae</taxon>
        <taxon>Pedobacter</taxon>
    </lineage>
</organism>
<evidence type="ECO:0000256" key="4">
    <source>
        <dbReference type="ARBA" id="ARBA00022692"/>
    </source>
</evidence>
<comment type="caution">
    <text evidence="8">The sequence shown here is derived from an EMBL/GenBank/DDBJ whole genome shotgun (WGS) entry which is preliminary data.</text>
</comment>
<keyword evidence="8" id="KW-0675">Receptor</keyword>
<name>A0A4R2HJB4_9SPHI</name>
<accession>A0A4R2HJB4</accession>
<dbReference type="InterPro" id="IPR036942">
    <property type="entry name" value="Beta-barrel_TonB_sf"/>
</dbReference>
<evidence type="ECO:0000256" key="7">
    <source>
        <dbReference type="ARBA" id="ARBA00023237"/>
    </source>
</evidence>
<proteinExistence type="predicted"/>
<evidence type="ECO:0000313" key="8">
    <source>
        <dbReference type="EMBL" id="TCO28876.1"/>
    </source>
</evidence>
<keyword evidence="6" id="KW-0472">Membrane</keyword>
<sequence>MMTGAFGQQNALHKKITIRFPNVSLLQALNLLTVNHALPLSFDSEEINASEKKINAYFKDEAVSKIIKNLLSETGLSYKLVLGEIIISRPDTKNATLSGRVVDAESGEDLIGATVYISKRKQGVNTNSYGFYSLTAEEGVYDIEITHIGYVPLKISIDLKHPSHHLTARMERMVNELQEIQIKKSANQDSLGFLNNSRTLNWETAKQRPYLKGETDVIKALQMENGVVSLTEGSSYMFIRGGNKDQNLIILDEAIVYNPGHLFGLTSVFNPDALKNLQIYADAIPANFGGRLSSVIDVRTADGDDKQFHAKGGISLLTARASIEGPIVKEKSSFLLSARRSLTNLLSRDLGLFDLRPSYYDLNFKANYKTGTNDRIFLSAYTGRDEVMSNNGYLNKWGNQTATFRWNHIFSPKLFSNLSLIYSNYKNELTINADSSSGTNKWITGISDVTFKGDFTYYINLRHQLKYGFSNIFHRFIPGESKNELYNDIARANAGEHAIYFSHKLSVSKRISMVYGLRASLFHSISASEGYDLDETFQPVLLKDGSKSYFRLEPRLTLQYMPTPIGRIQFNYARNYQYMQLIQNDELAFSSLESWIPSGINLLPQSSDFFSLNYEDRFFGGIYTMDVYYKKLKHQLELIDQAQLISNPYVESQLRSGSSSAYGLEIAFSKEINQWKGSLMYAFSKVYRTISTIQDGQRYLAGYDIPHAVKLLMSYSISQDLSVSSFFTYSSGRPVTLPIGYFEQKGLKVPIYGDKNASRMPPYHRLDLTLQWAPTSHIRQRTWSHTFSLGLYNIYNHNNPLFYRISQQPSQEITFDHQSFSGRTIGISYNFKF</sequence>
<evidence type="ECO:0000256" key="5">
    <source>
        <dbReference type="ARBA" id="ARBA00022729"/>
    </source>
</evidence>
<dbReference type="GO" id="GO:0009279">
    <property type="term" value="C:cell outer membrane"/>
    <property type="evidence" value="ECO:0007669"/>
    <property type="project" value="UniProtKB-SubCell"/>
</dbReference>
<evidence type="ECO:0000256" key="6">
    <source>
        <dbReference type="ARBA" id="ARBA00023136"/>
    </source>
</evidence>
<dbReference type="EMBL" id="SLWO01000002">
    <property type="protein sequence ID" value="TCO28876.1"/>
    <property type="molecule type" value="Genomic_DNA"/>
</dbReference>
<dbReference type="RefSeq" id="WP_165877869.1">
    <property type="nucleotide sequence ID" value="NZ_BMJO01000003.1"/>
</dbReference>
<dbReference type="Pfam" id="PF13715">
    <property type="entry name" value="CarbopepD_reg_2"/>
    <property type="match status" value="1"/>
</dbReference>
<dbReference type="InterPro" id="IPR008969">
    <property type="entry name" value="CarboxyPept-like_regulatory"/>
</dbReference>
<evidence type="ECO:0000256" key="2">
    <source>
        <dbReference type="ARBA" id="ARBA00022448"/>
    </source>
</evidence>
<keyword evidence="5" id="KW-0732">Signal</keyword>